<dbReference type="Pfam" id="PF07730">
    <property type="entry name" value="HisKA_3"/>
    <property type="match status" value="1"/>
</dbReference>
<dbReference type="InterPro" id="IPR033425">
    <property type="entry name" value="MASE3"/>
</dbReference>
<feature type="transmembrane region" description="Helical" evidence="4">
    <location>
        <begin position="168"/>
        <end position="195"/>
    </location>
</feature>
<dbReference type="PROSITE" id="PS50109">
    <property type="entry name" value="HIS_KIN"/>
    <property type="match status" value="1"/>
</dbReference>
<dbReference type="InterPro" id="IPR011712">
    <property type="entry name" value="Sig_transdc_His_kin_sub3_dim/P"/>
</dbReference>
<dbReference type="Pfam" id="PF17159">
    <property type="entry name" value="MASE3"/>
    <property type="match status" value="1"/>
</dbReference>
<feature type="transmembrane region" description="Helical" evidence="4">
    <location>
        <begin position="65"/>
        <end position="87"/>
    </location>
</feature>
<name>A0AAU7T7W9_9ACTN</name>
<evidence type="ECO:0000256" key="2">
    <source>
        <dbReference type="ARBA" id="ARBA00022777"/>
    </source>
</evidence>
<accession>A0AAU7T7W9</accession>
<evidence type="ECO:0000256" key="1">
    <source>
        <dbReference type="ARBA" id="ARBA00022679"/>
    </source>
</evidence>
<reference evidence="6" key="1">
    <citation type="submission" date="2024-06" db="EMBL/GenBank/DDBJ databases">
        <title>Kribbella sp. strain HUAS MG21 genome sequences.</title>
        <authorList>
            <person name="Mo P."/>
        </authorList>
    </citation>
    <scope>NUCLEOTIDE SEQUENCE</scope>
    <source>
        <strain evidence="6">HUAS MG21</strain>
    </source>
</reference>
<keyword evidence="4" id="KW-0812">Transmembrane</keyword>
<keyword evidence="1" id="KW-0808">Transferase</keyword>
<keyword evidence="2 6" id="KW-0418">Kinase</keyword>
<evidence type="ECO:0000256" key="3">
    <source>
        <dbReference type="ARBA" id="ARBA00023012"/>
    </source>
</evidence>
<dbReference type="CDD" id="cd16917">
    <property type="entry name" value="HATPase_UhpB-NarQ-NarX-like"/>
    <property type="match status" value="1"/>
</dbReference>
<protein>
    <submittedName>
        <fullName evidence="6">Sensor histidine kinase</fullName>
    </submittedName>
</protein>
<evidence type="ECO:0000259" key="5">
    <source>
        <dbReference type="PROSITE" id="PS50109"/>
    </source>
</evidence>
<feature type="transmembrane region" description="Helical" evidence="4">
    <location>
        <begin position="129"/>
        <end position="148"/>
    </location>
</feature>
<dbReference type="PANTHER" id="PTHR24421">
    <property type="entry name" value="NITRATE/NITRITE SENSOR PROTEIN NARX-RELATED"/>
    <property type="match status" value="1"/>
</dbReference>
<feature type="transmembrane region" description="Helical" evidence="4">
    <location>
        <begin position="99"/>
        <end position="117"/>
    </location>
</feature>
<dbReference type="InterPro" id="IPR050482">
    <property type="entry name" value="Sensor_HK_TwoCompSys"/>
</dbReference>
<dbReference type="PANTHER" id="PTHR24421:SF58">
    <property type="entry name" value="SIGNAL TRANSDUCTION HISTIDINE-PROTEIN KINASE_PHOSPHATASE UHPB"/>
    <property type="match status" value="1"/>
</dbReference>
<sequence length="456" mass="48983">MTGTLAAAGLGVVVTASLLMFPELFSGYRSRSAHLVIETADASVALLAAYLAYGRLLRHRRRQDLLLMQGLVLLAVAGLALTVLVGLFGHADSGRLEVWLPFATRVIGVLMIAGAALQSGRKVRIARRLAIAVPLGIAGVVAAVLWWQQERLPLALDPGSTPQDATSFTAAHPVLVAGQLLALACFLLASVAFTAQATKRSDEVVRWLGPACMLAAFARVSYLVYPSVYSNWVYAGDAFRSGFYLLLLVGASREIRQYWTAQAESAVVEDRRRLARELHDGVIQEVGYIRAESAGLRGAAPERAERIIAACDRALDEARQAVEVLGAPGNEPLGFALHRAARQVAERYDVMLELDVDDALTAEPDERHALVRIAREAVSNAARHGKASRVRIVLGRDEAGRRLVVEDDGAGFDLDTVTTSPTGFGLISMRERARGLPGELHISSAPGSGTAVTVRW</sequence>
<gene>
    <name evidence="6" type="ORF">ABN611_30260</name>
</gene>
<dbReference type="Pfam" id="PF02518">
    <property type="entry name" value="HATPase_c"/>
    <property type="match status" value="1"/>
</dbReference>
<evidence type="ECO:0000313" key="6">
    <source>
        <dbReference type="EMBL" id="XBV22837.1"/>
    </source>
</evidence>
<proteinExistence type="predicted"/>
<keyword evidence="4" id="KW-1133">Transmembrane helix</keyword>
<dbReference type="SUPFAM" id="SSF55874">
    <property type="entry name" value="ATPase domain of HSP90 chaperone/DNA topoisomerase II/histidine kinase"/>
    <property type="match status" value="1"/>
</dbReference>
<feature type="domain" description="Histidine kinase" evidence="5">
    <location>
        <begin position="370"/>
        <end position="456"/>
    </location>
</feature>
<dbReference type="Gene3D" id="3.30.565.10">
    <property type="entry name" value="Histidine kinase-like ATPase, C-terminal domain"/>
    <property type="match status" value="1"/>
</dbReference>
<keyword evidence="4" id="KW-0472">Membrane</keyword>
<organism evidence="6">
    <name type="scientific">Kribbella sp. HUAS MG21</name>
    <dbReference type="NCBI Taxonomy" id="3160966"/>
    <lineage>
        <taxon>Bacteria</taxon>
        <taxon>Bacillati</taxon>
        <taxon>Actinomycetota</taxon>
        <taxon>Actinomycetes</taxon>
        <taxon>Propionibacteriales</taxon>
        <taxon>Kribbellaceae</taxon>
        <taxon>Kribbella</taxon>
    </lineage>
</organism>
<dbReference type="AlphaFoldDB" id="A0AAU7T7W9"/>
<dbReference type="RefSeq" id="WP_350275676.1">
    <property type="nucleotide sequence ID" value="NZ_CP158165.1"/>
</dbReference>
<feature type="transmembrane region" description="Helical" evidence="4">
    <location>
        <begin position="32"/>
        <end position="53"/>
    </location>
</feature>
<dbReference type="InterPro" id="IPR003594">
    <property type="entry name" value="HATPase_dom"/>
</dbReference>
<evidence type="ECO:0000256" key="4">
    <source>
        <dbReference type="SAM" id="Phobius"/>
    </source>
</evidence>
<dbReference type="GO" id="GO:0046983">
    <property type="term" value="F:protein dimerization activity"/>
    <property type="evidence" value="ECO:0007669"/>
    <property type="project" value="InterPro"/>
</dbReference>
<dbReference type="InterPro" id="IPR005467">
    <property type="entry name" value="His_kinase_dom"/>
</dbReference>
<dbReference type="EMBL" id="CP158165">
    <property type="protein sequence ID" value="XBV22837.1"/>
    <property type="molecule type" value="Genomic_DNA"/>
</dbReference>
<dbReference type="GO" id="GO:0000155">
    <property type="term" value="F:phosphorelay sensor kinase activity"/>
    <property type="evidence" value="ECO:0007669"/>
    <property type="project" value="InterPro"/>
</dbReference>
<dbReference type="InterPro" id="IPR036890">
    <property type="entry name" value="HATPase_C_sf"/>
</dbReference>
<dbReference type="GO" id="GO:0016020">
    <property type="term" value="C:membrane"/>
    <property type="evidence" value="ECO:0007669"/>
    <property type="project" value="InterPro"/>
</dbReference>
<keyword evidence="3" id="KW-0902">Two-component regulatory system</keyword>
<dbReference type="SMART" id="SM00387">
    <property type="entry name" value="HATPase_c"/>
    <property type="match status" value="1"/>
</dbReference>
<dbReference type="Gene3D" id="1.20.5.1930">
    <property type="match status" value="1"/>
</dbReference>